<dbReference type="AlphaFoldDB" id="A0A7W6CWK6"/>
<gene>
    <name evidence="1" type="ORF">GGQ67_001291</name>
</gene>
<keyword evidence="2" id="KW-1185">Reference proteome</keyword>
<dbReference type="Proteomes" id="UP000582090">
    <property type="component" value="Unassembled WGS sequence"/>
</dbReference>
<reference evidence="1 2" key="1">
    <citation type="submission" date="2020-08" db="EMBL/GenBank/DDBJ databases">
        <title>Genomic Encyclopedia of Type Strains, Phase IV (KMG-IV): sequencing the most valuable type-strain genomes for metagenomic binning, comparative biology and taxonomic classification.</title>
        <authorList>
            <person name="Goeker M."/>
        </authorList>
    </citation>
    <scope>NUCLEOTIDE SEQUENCE [LARGE SCALE GENOMIC DNA]</scope>
    <source>
        <strain evidence="1 2">DSM 26575</strain>
    </source>
</reference>
<sequence length="43" mass="4792">MQIDVVGQYNEVLTALRDASHASRIAEEVQSRLTEVEAKIAHL</sequence>
<protein>
    <submittedName>
        <fullName evidence="1">Uncharacterized protein</fullName>
    </submittedName>
</protein>
<proteinExistence type="predicted"/>
<name>A0A7W6CWK6_9HYPH</name>
<comment type="caution">
    <text evidence="1">The sequence shown here is derived from an EMBL/GenBank/DDBJ whole genome shotgun (WGS) entry which is preliminary data.</text>
</comment>
<evidence type="ECO:0000313" key="1">
    <source>
        <dbReference type="EMBL" id="MBB3963666.1"/>
    </source>
</evidence>
<accession>A0A7W6CWK6</accession>
<evidence type="ECO:0000313" key="2">
    <source>
        <dbReference type="Proteomes" id="UP000582090"/>
    </source>
</evidence>
<organism evidence="1 2">
    <name type="scientific">Rhizobium metallidurans</name>
    <dbReference type="NCBI Taxonomy" id="1265931"/>
    <lineage>
        <taxon>Bacteria</taxon>
        <taxon>Pseudomonadati</taxon>
        <taxon>Pseudomonadota</taxon>
        <taxon>Alphaproteobacteria</taxon>
        <taxon>Hyphomicrobiales</taxon>
        <taxon>Rhizobiaceae</taxon>
        <taxon>Rhizobium/Agrobacterium group</taxon>
        <taxon>Rhizobium</taxon>
    </lineage>
</organism>
<dbReference type="EMBL" id="JACIDW010000002">
    <property type="protein sequence ID" value="MBB3963666.1"/>
    <property type="molecule type" value="Genomic_DNA"/>
</dbReference>